<dbReference type="EMBL" id="CP060789">
    <property type="protein sequence ID" value="QNP56708.1"/>
    <property type="molecule type" value="Genomic_DNA"/>
</dbReference>
<dbReference type="InterPro" id="IPR011990">
    <property type="entry name" value="TPR-like_helical_dom_sf"/>
</dbReference>
<dbReference type="Gene3D" id="2.70.98.10">
    <property type="match status" value="1"/>
</dbReference>
<dbReference type="Proteomes" id="UP000516117">
    <property type="component" value="Chromosome"/>
</dbReference>
<gene>
    <name evidence="2" type="ORF">H9L22_04820</name>
</gene>
<dbReference type="GO" id="GO:0030246">
    <property type="term" value="F:carbohydrate binding"/>
    <property type="evidence" value="ECO:0007669"/>
    <property type="project" value="InterPro"/>
</dbReference>
<dbReference type="AlphaFoldDB" id="A0A7H0H842"/>
<feature type="domain" description="DUF5107" evidence="1">
    <location>
        <begin position="66"/>
        <end position="377"/>
    </location>
</feature>
<dbReference type="Pfam" id="PF17128">
    <property type="entry name" value="DUF5107"/>
    <property type="match status" value="1"/>
</dbReference>
<evidence type="ECO:0000313" key="3">
    <source>
        <dbReference type="Proteomes" id="UP000516117"/>
    </source>
</evidence>
<dbReference type="InterPro" id="IPR033396">
    <property type="entry name" value="DUF5107"/>
</dbReference>
<dbReference type="RefSeq" id="WP_187721808.1">
    <property type="nucleotide sequence ID" value="NZ_BAABBL010000002.1"/>
</dbReference>
<dbReference type="InterPro" id="IPR014718">
    <property type="entry name" value="GH-type_carb-bd"/>
</dbReference>
<keyword evidence="3" id="KW-1185">Reference proteome</keyword>
<accession>A0A7H0H842</accession>
<evidence type="ECO:0000259" key="1">
    <source>
        <dbReference type="Pfam" id="PF17128"/>
    </source>
</evidence>
<sequence length="972" mass="105531">MLTPSTQAPTTLQLPDAPADLAARLADGGAVAWEEDLEILTYDAADPSPYPMYFDNRVYQGSSGRIYPVPFVEQVADEPRLRSWRAVHLENRYVRLVVLPELGGRIHIGYDKTTGYDFFYRNNVIKPALVGLGGPWISGGIEFNWPQHHRPATWLGVDTTIEEEADGAVTLWCGDHDPFARMSAQHGIRLRPDSSVIELRVRLHNRTALRQSFLWWANVAAAVGDDYQTFFPEDVAHVADHARRAITAFPCADRPYYGVDYSALAAERPGADRVDWYRNIPVPTSYMIVDSFDDFFGGYDHGVGAGFVHWAERRVSPGKKQWTWGNSPFGRAWDAQLTDADGPYVELMAGVYTDNQPDFTWLLPGETKVFAQYWYPIPAIGPAHQATPDAAVHVARDGAAVARFSVTSPRPGAVARLLRDGVVVAEQVVDLEPGHVATVAEAVAGTGGLTAELLDAAGLLLVRWEPKLPSDVEPAPAEAPAAPMELGSVEELYLTGVHLEQYRHPTRSPLPYYEEALRRDPGHAPTNVALAERAFRAGGYEAALALTTTALTRLTRLNAQPLNAEAYYLHGLILLRLGRTTDAARAFGKAGWDAAWAAPAGFELASLQARLGHNRAALRVLDTLDGVVGHDTRRIALRAVLLRRVGRAGDADALVAEALATDPLSAELRVLAGVLPGEAGTLLDVAVFLRDCGETDDALRLLGLVEAAPPAPAGTFGPVAGYVAAELLETLGRPVDAQARRAAAAGGDLTWVFPDGLDAHDALTAAVARNAGGPVAHHLLGMLLYQAGRRREALDHWEAALAAGWEHPVLLRNAALAQFNVAGDDAAARSRYDRAVAVAPRDARLRYERDQLAVRLGDTEADRYARLVDVEDVVLTRDDLTISFIGLLLTQGRADRAFQILTTRRFHPWEGGEGKALAAWDATRAALGLEPADPPATLGEARPVYVPPVARHDDGSTDYFATSLPELLLFTR</sequence>
<dbReference type="Gene3D" id="1.25.40.10">
    <property type="entry name" value="Tetratricopeptide repeat domain"/>
    <property type="match status" value="2"/>
</dbReference>
<organism evidence="2 3">
    <name type="scientific">Tessaracoccus defluvii</name>
    <dbReference type="NCBI Taxonomy" id="1285901"/>
    <lineage>
        <taxon>Bacteria</taxon>
        <taxon>Bacillati</taxon>
        <taxon>Actinomycetota</taxon>
        <taxon>Actinomycetes</taxon>
        <taxon>Propionibacteriales</taxon>
        <taxon>Propionibacteriaceae</taxon>
        <taxon>Tessaracoccus</taxon>
    </lineage>
</organism>
<protein>
    <submittedName>
        <fullName evidence="2">DUF5107 domain-containing protein</fullName>
    </submittedName>
</protein>
<proteinExistence type="predicted"/>
<dbReference type="SUPFAM" id="SSF48452">
    <property type="entry name" value="TPR-like"/>
    <property type="match status" value="2"/>
</dbReference>
<dbReference type="KEGG" id="tdf:H9L22_04820"/>
<evidence type="ECO:0000313" key="2">
    <source>
        <dbReference type="EMBL" id="QNP56708.1"/>
    </source>
</evidence>
<name>A0A7H0H842_9ACTN</name>
<reference evidence="2 3" key="1">
    <citation type="submission" date="2020-08" db="EMBL/GenBank/DDBJ databases">
        <title>Genome sequence of Tessaracoccus defluvii JCM 17540T.</title>
        <authorList>
            <person name="Hyun D.-W."/>
            <person name="Bae J.-W."/>
        </authorList>
    </citation>
    <scope>NUCLEOTIDE SEQUENCE [LARGE SCALE GENOMIC DNA]</scope>
    <source>
        <strain evidence="2 3">JCM 17540</strain>
    </source>
</reference>